<dbReference type="AlphaFoldDB" id="A0A1A9VHV7"/>
<evidence type="ECO:0000313" key="13">
    <source>
        <dbReference type="Proteomes" id="UP000078200"/>
    </source>
</evidence>
<evidence type="ECO:0000259" key="11">
    <source>
        <dbReference type="PROSITE" id="PS50255"/>
    </source>
</evidence>
<dbReference type="InterPro" id="IPR001199">
    <property type="entry name" value="Cyt_B5-like_heme/steroid-bd"/>
</dbReference>
<dbReference type="Proteomes" id="UP000078200">
    <property type="component" value="Unassembled WGS sequence"/>
</dbReference>
<evidence type="ECO:0000256" key="2">
    <source>
        <dbReference type="ARBA" id="ARBA00022490"/>
    </source>
</evidence>
<dbReference type="Gene3D" id="3.10.120.10">
    <property type="entry name" value="Cytochrome b5-like heme/steroid binding domain"/>
    <property type="match status" value="1"/>
</dbReference>
<sequence>MRYYLFDEVCLHNKKDDFWIIIHDNIFNLTPMLKDRYDSWNKNLDLLLSFGGKDISHFFLYNNLPKTEISPVTGKPRVLFPPILEAAVSEHCKTTGKLWSQDSFYHIGRLTRKERRLRIINTLTATITAIKVCDEDTIYDIQRKYCELYNSHAGSYLWRKFSYGGQCPGELILHETLDGNGLVDEETDIELPPPSIWLYYTNDLTIA</sequence>
<comment type="similarity">
    <text evidence="8">Belongs to the cytochrome b5 family.</text>
</comment>
<protein>
    <recommendedName>
        <fullName evidence="9">Cytochrome b5 domain-containing protein 1</fullName>
    </recommendedName>
</protein>
<keyword evidence="7" id="KW-0966">Cell projection</keyword>
<evidence type="ECO:0000256" key="9">
    <source>
        <dbReference type="ARBA" id="ARBA00040649"/>
    </source>
</evidence>
<dbReference type="STRING" id="7395.A0A1A9VHV7"/>
<accession>A0A1A9VHV7</accession>
<keyword evidence="5" id="KW-0408">Iron</keyword>
<reference evidence="12" key="1">
    <citation type="submission" date="2020-05" db="UniProtKB">
        <authorList>
            <consortium name="EnsemblMetazoa"/>
        </authorList>
    </citation>
    <scope>IDENTIFICATION</scope>
    <source>
        <strain evidence="12">TTRI</strain>
    </source>
</reference>
<comment type="subcellular location">
    <subcellularLocation>
        <location evidence="1">Cytoplasm</location>
        <location evidence="1">Cytoskeleton</location>
        <location evidence="1">Cilium axoneme</location>
    </subcellularLocation>
</comment>
<dbReference type="InterPro" id="IPR036400">
    <property type="entry name" value="Cyt_B5-like_heme/steroid_sf"/>
</dbReference>
<dbReference type="SUPFAM" id="SSF55856">
    <property type="entry name" value="Cytochrome b5-like heme/steroid binding domain"/>
    <property type="match status" value="1"/>
</dbReference>
<dbReference type="Pfam" id="PF00173">
    <property type="entry name" value="Cyt-b5"/>
    <property type="match status" value="1"/>
</dbReference>
<dbReference type="GO" id="GO:0005930">
    <property type="term" value="C:axoneme"/>
    <property type="evidence" value="ECO:0007669"/>
    <property type="project" value="UniProtKB-SubCell"/>
</dbReference>
<keyword evidence="3" id="KW-0349">Heme</keyword>
<keyword evidence="2" id="KW-0963">Cytoplasm</keyword>
<keyword evidence="4" id="KW-0479">Metal-binding</keyword>
<organism evidence="12 13">
    <name type="scientific">Glossina austeni</name>
    <name type="common">Savannah tsetse fly</name>
    <dbReference type="NCBI Taxonomy" id="7395"/>
    <lineage>
        <taxon>Eukaryota</taxon>
        <taxon>Metazoa</taxon>
        <taxon>Ecdysozoa</taxon>
        <taxon>Arthropoda</taxon>
        <taxon>Hexapoda</taxon>
        <taxon>Insecta</taxon>
        <taxon>Pterygota</taxon>
        <taxon>Neoptera</taxon>
        <taxon>Endopterygota</taxon>
        <taxon>Diptera</taxon>
        <taxon>Brachycera</taxon>
        <taxon>Muscomorpha</taxon>
        <taxon>Hippoboscoidea</taxon>
        <taxon>Glossinidae</taxon>
        <taxon>Glossina</taxon>
    </lineage>
</organism>
<dbReference type="PROSITE" id="PS50255">
    <property type="entry name" value="CYTOCHROME_B5_2"/>
    <property type="match status" value="1"/>
</dbReference>
<evidence type="ECO:0000256" key="7">
    <source>
        <dbReference type="ARBA" id="ARBA00023273"/>
    </source>
</evidence>
<dbReference type="PANTHER" id="PTHR21281">
    <property type="entry name" value="CYTOCHROME B5 DOMAIN-CONTAINING PROTEIN 1"/>
    <property type="match status" value="1"/>
</dbReference>
<evidence type="ECO:0000256" key="3">
    <source>
        <dbReference type="ARBA" id="ARBA00022617"/>
    </source>
</evidence>
<dbReference type="EnsemblMetazoa" id="GAUT037972-RA">
    <property type="protein sequence ID" value="GAUT037972-PA"/>
    <property type="gene ID" value="GAUT037972"/>
</dbReference>
<keyword evidence="13" id="KW-1185">Reference proteome</keyword>
<dbReference type="PANTHER" id="PTHR21281:SF0">
    <property type="entry name" value="CYTOCHROME B5 DOMAIN-CONTAINING PROTEIN 1"/>
    <property type="match status" value="1"/>
</dbReference>
<evidence type="ECO:0000256" key="1">
    <source>
        <dbReference type="ARBA" id="ARBA00004430"/>
    </source>
</evidence>
<feature type="domain" description="Cytochrome b5 heme-binding" evidence="11">
    <location>
        <begin position="1"/>
        <end position="111"/>
    </location>
</feature>
<proteinExistence type="inferred from homology"/>
<evidence type="ECO:0000256" key="8">
    <source>
        <dbReference type="ARBA" id="ARBA00038168"/>
    </source>
</evidence>
<dbReference type="GO" id="GO:0046872">
    <property type="term" value="F:metal ion binding"/>
    <property type="evidence" value="ECO:0007669"/>
    <property type="project" value="UniProtKB-KW"/>
</dbReference>
<evidence type="ECO:0000256" key="4">
    <source>
        <dbReference type="ARBA" id="ARBA00022723"/>
    </source>
</evidence>
<evidence type="ECO:0000313" key="12">
    <source>
        <dbReference type="EnsemblMetazoa" id="GAUT037972-PA"/>
    </source>
</evidence>
<dbReference type="VEuPathDB" id="VectorBase:GAUT037972"/>
<evidence type="ECO:0000256" key="6">
    <source>
        <dbReference type="ARBA" id="ARBA00023212"/>
    </source>
</evidence>
<name>A0A1A9VHV7_GLOAU</name>
<evidence type="ECO:0000256" key="5">
    <source>
        <dbReference type="ARBA" id="ARBA00023004"/>
    </source>
</evidence>
<evidence type="ECO:0000256" key="10">
    <source>
        <dbReference type="ARBA" id="ARBA00046139"/>
    </source>
</evidence>
<keyword evidence="6" id="KW-0206">Cytoskeleton</keyword>
<dbReference type="InterPro" id="IPR052320">
    <property type="entry name" value="Cytochrome_b5_domain"/>
</dbReference>
<comment type="function">
    <text evidence="10">Radial spoke stalk protein that binds heme under oxidizing conditions. Required for the coordinated beating of multiple cilia maybe by functioning in a redox signaling pathway.</text>
</comment>